<evidence type="ECO:0000313" key="1">
    <source>
        <dbReference type="EMBL" id="KAJ8631778.1"/>
    </source>
</evidence>
<dbReference type="EMBL" id="CM056815">
    <property type="protein sequence ID" value="KAJ8631778.1"/>
    <property type="molecule type" value="Genomic_DNA"/>
</dbReference>
<protein>
    <submittedName>
        <fullName evidence="1">Uncharacterized protein</fullName>
    </submittedName>
</protein>
<sequence length="238" mass="27129">MSGGFFRGTSADQDTRFSNKQAKLLKSQKFAPELDHLVDMRKVKVDVIKPWIANRATELLGFEDEVLINFIYGLLDGKEVDGKQIQIQLTGFMEKNTGKFMKELWSLLLSAEKNVSGVPQQFLDAKEEETRKKKVETDRITNEIQKKREKEGRETEQEKHKKLDIKDDSVAALDHSLARAPSVHPEEEREAGERRGSRPKGRHSESPHSENNSPSRQSPPSETRSDSKSFSNSRSYSE</sequence>
<reference evidence="1 2" key="1">
    <citation type="journal article" date="2022" name="Hortic Res">
        <title>A haplotype resolved chromosomal level avocado genome allows analysis of novel avocado genes.</title>
        <authorList>
            <person name="Nath O."/>
            <person name="Fletcher S.J."/>
            <person name="Hayward A."/>
            <person name="Shaw L.M."/>
            <person name="Masouleh A.K."/>
            <person name="Furtado A."/>
            <person name="Henry R.J."/>
            <person name="Mitter N."/>
        </authorList>
    </citation>
    <scope>NUCLEOTIDE SEQUENCE [LARGE SCALE GENOMIC DNA]</scope>
    <source>
        <strain evidence="2">cv. Hass</strain>
    </source>
</reference>
<organism evidence="1 2">
    <name type="scientific">Persea americana</name>
    <name type="common">Avocado</name>
    <dbReference type="NCBI Taxonomy" id="3435"/>
    <lineage>
        <taxon>Eukaryota</taxon>
        <taxon>Viridiplantae</taxon>
        <taxon>Streptophyta</taxon>
        <taxon>Embryophyta</taxon>
        <taxon>Tracheophyta</taxon>
        <taxon>Spermatophyta</taxon>
        <taxon>Magnoliopsida</taxon>
        <taxon>Magnoliidae</taxon>
        <taxon>Laurales</taxon>
        <taxon>Lauraceae</taxon>
        <taxon>Persea</taxon>
    </lineage>
</organism>
<comment type="caution">
    <text evidence="1">The sequence shown here is derived from an EMBL/GenBank/DDBJ whole genome shotgun (WGS) entry which is preliminary data.</text>
</comment>
<dbReference type="Proteomes" id="UP001234297">
    <property type="component" value="Chromosome 7"/>
</dbReference>
<proteinExistence type="predicted"/>
<keyword evidence="2" id="KW-1185">Reference proteome</keyword>
<accession>A0ACC2LEL8</accession>
<evidence type="ECO:0000313" key="2">
    <source>
        <dbReference type="Proteomes" id="UP001234297"/>
    </source>
</evidence>
<gene>
    <name evidence="1" type="ORF">MRB53_025101</name>
</gene>
<name>A0ACC2LEL8_PERAE</name>